<evidence type="ECO:0000313" key="2">
    <source>
        <dbReference type="EMBL" id="PRF27926.1"/>
    </source>
</evidence>
<evidence type="ECO:0000256" key="1">
    <source>
        <dbReference type="SAM" id="MobiDB-lite"/>
    </source>
</evidence>
<gene>
    <name evidence="2" type="ORF">C6P98_03180</name>
</gene>
<dbReference type="AlphaFoldDB" id="A0A8E2S3D5"/>
<proteinExistence type="predicted"/>
<reference evidence="2 3" key="1">
    <citation type="submission" date="2018-03" db="EMBL/GenBank/DDBJ databases">
        <authorList>
            <person name="Nguyen K."/>
            <person name="Fouts D."/>
            <person name="Sutton G."/>
        </authorList>
    </citation>
    <scope>NUCLEOTIDE SEQUENCE [LARGE SCALE GENOMIC DNA]</scope>
    <source>
        <strain evidence="2 3">AU17135</strain>
    </source>
</reference>
<organism evidence="2 3">
    <name type="scientific">Burkholderia multivorans</name>
    <dbReference type="NCBI Taxonomy" id="87883"/>
    <lineage>
        <taxon>Bacteria</taxon>
        <taxon>Pseudomonadati</taxon>
        <taxon>Pseudomonadota</taxon>
        <taxon>Betaproteobacteria</taxon>
        <taxon>Burkholderiales</taxon>
        <taxon>Burkholderiaceae</taxon>
        <taxon>Burkholderia</taxon>
        <taxon>Burkholderia cepacia complex</taxon>
    </lineage>
</organism>
<name>A0A8E2S3D5_9BURK</name>
<comment type="caution">
    <text evidence="2">The sequence shown here is derived from an EMBL/GenBank/DDBJ whole genome shotgun (WGS) entry which is preliminary data.</text>
</comment>
<evidence type="ECO:0000313" key="3">
    <source>
        <dbReference type="Proteomes" id="UP000237686"/>
    </source>
</evidence>
<accession>A0A8E2S3D5</accession>
<dbReference type="EMBL" id="PVFZ01000008">
    <property type="protein sequence ID" value="PRF27926.1"/>
    <property type="molecule type" value="Genomic_DNA"/>
</dbReference>
<protein>
    <submittedName>
        <fullName evidence="2">Uncharacterized protein</fullName>
    </submittedName>
</protein>
<sequence length="118" mass="13588">MIRREAGKAVCQSIDHRRVVLSLLSARVLRRARCARMRRNRLAGGRPGVAHAAKASAVRPGSRPRPRGVPQRRPPTRGCATIRSCRPRENFRHTKISARARQNLEQRGIEVKRKFWWH</sequence>
<dbReference type="Proteomes" id="UP000237686">
    <property type="component" value="Unassembled WGS sequence"/>
</dbReference>
<feature type="region of interest" description="Disordered" evidence="1">
    <location>
        <begin position="43"/>
        <end position="81"/>
    </location>
</feature>